<dbReference type="InterPro" id="IPR020845">
    <property type="entry name" value="AMP-binding_CS"/>
</dbReference>
<feature type="domain" description="Carrier" evidence="5">
    <location>
        <begin position="2013"/>
        <end position="2087"/>
    </location>
</feature>
<dbReference type="InterPro" id="IPR001031">
    <property type="entry name" value="Thioesterase"/>
</dbReference>
<dbReference type="NCBIfam" id="TIGR01733">
    <property type="entry name" value="AA-adenyl-dom"/>
    <property type="match status" value="5"/>
</dbReference>
<gene>
    <name evidence="6" type="ORF">CSW57_16455</name>
</gene>
<comment type="cofactor">
    <cofactor evidence="1">
        <name>pantetheine 4'-phosphate</name>
        <dbReference type="ChEBI" id="CHEBI:47942"/>
    </cofactor>
</comment>
<dbReference type="InterPro" id="IPR009081">
    <property type="entry name" value="PP-bd_ACP"/>
</dbReference>
<dbReference type="CDD" id="cd05930">
    <property type="entry name" value="A_NRPS"/>
    <property type="match status" value="2"/>
</dbReference>
<dbReference type="PROSITE" id="PS00012">
    <property type="entry name" value="PHOSPHOPANTETHEINE"/>
    <property type="match status" value="3"/>
</dbReference>
<evidence type="ECO:0000256" key="4">
    <source>
        <dbReference type="SAM" id="MobiDB-lite"/>
    </source>
</evidence>
<name>A0A2G3PHT8_WILMA</name>
<dbReference type="InterPro" id="IPR000873">
    <property type="entry name" value="AMP-dep_synth/lig_dom"/>
</dbReference>
<evidence type="ECO:0000256" key="3">
    <source>
        <dbReference type="ARBA" id="ARBA00022553"/>
    </source>
</evidence>
<dbReference type="SUPFAM" id="SSF52777">
    <property type="entry name" value="CoA-dependent acyltransferases"/>
    <property type="match status" value="12"/>
</dbReference>
<protein>
    <recommendedName>
        <fullName evidence="5">Carrier domain-containing protein</fullName>
    </recommendedName>
</protein>
<evidence type="ECO:0000313" key="7">
    <source>
        <dbReference type="Proteomes" id="UP000225108"/>
    </source>
</evidence>
<dbReference type="InterPro" id="IPR029058">
    <property type="entry name" value="AB_hydrolase_fold"/>
</dbReference>
<dbReference type="InterPro" id="IPR006162">
    <property type="entry name" value="Ppantetheine_attach_site"/>
</dbReference>
<dbReference type="PROSITE" id="PS50075">
    <property type="entry name" value="CARRIER"/>
    <property type="match status" value="6"/>
</dbReference>
<evidence type="ECO:0000256" key="1">
    <source>
        <dbReference type="ARBA" id="ARBA00001957"/>
    </source>
</evidence>
<dbReference type="InterPro" id="IPR020806">
    <property type="entry name" value="PKS_PP-bd"/>
</dbReference>
<reference evidence="6 7" key="1">
    <citation type="submission" date="2017-10" db="EMBL/GenBank/DDBJ databases">
        <title>The draft genome sequence of Williamsia sp. BULT 1.1 isolated from the semi-arid grassland soils from South Africa.</title>
        <authorList>
            <person name="Kabwe M.H."/>
            <person name="Govender N."/>
            <person name="Mutseka Lunga P."/>
            <person name="Vikram S."/>
            <person name="Makhalanyane T.P."/>
        </authorList>
    </citation>
    <scope>NUCLEOTIDE SEQUENCE [LARGE SCALE GENOMIC DNA]</scope>
    <source>
        <strain evidence="6 7">BULT 1.1</strain>
    </source>
</reference>
<dbReference type="PANTHER" id="PTHR45527:SF14">
    <property type="entry name" value="PLIPASTATIN SYNTHASE SUBUNIT B"/>
    <property type="match status" value="1"/>
</dbReference>
<dbReference type="InterPro" id="IPR023213">
    <property type="entry name" value="CAT-like_dom_sf"/>
</dbReference>
<dbReference type="Pfam" id="PF00550">
    <property type="entry name" value="PP-binding"/>
    <property type="match status" value="6"/>
</dbReference>
<dbReference type="GO" id="GO:0044550">
    <property type="term" value="P:secondary metabolite biosynthetic process"/>
    <property type="evidence" value="ECO:0007669"/>
    <property type="project" value="TreeGrafter"/>
</dbReference>
<dbReference type="GO" id="GO:0008610">
    <property type="term" value="P:lipid biosynthetic process"/>
    <property type="evidence" value="ECO:0007669"/>
    <property type="project" value="UniProtKB-ARBA"/>
</dbReference>
<dbReference type="Gene3D" id="3.30.559.30">
    <property type="entry name" value="Nonribosomal peptide synthetase, condensation domain"/>
    <property type="match status" value="6"/>
</dbReference>
<dbReference type="Gene3D" id="2.30.38.10">
    <property type="entry name" value="Luciferase, Domain 3"/>
    <property type="match status" value="1"/>
</dbReference>
<evidence type="ECO:0000259" key="5">
    <source>
        <dbReference type="PROSITE" id="PS50075"/>
    </source>
</evidence>
<dbReference type="Pfam" id="PF00975">
    <property type="entry name" value="Thioesterase"/>
    <property type="match status" value="1"/>
</dbReference>
<dbReference type="InterPro" id="IPR025110">
    <property type="entry name" value="AMP-bd_C"/>
</dbReference>
<keyword evidence="3" id="KW-0597">Phosphoprotein</keyword>
<feature type="domain" description="Carrier" evidence="5">
    <location>
        <begin position="4105"/>
        <end position="4182"/>
    </location>
</feature>
<dbReference type="Proteomes" id="UP000225108">
    <property type="component" value="Unassembled WGS sequence"/>
</dbReference>
<dbReference type="SMART" id="SM00824">
    <property type="entry name" value="PKS_TE"/>
    <property type="match status" value="1"/>
</dbReference>
<organism evidence="6 7">
    <name type="scientific">Williamsia marianensis</name>
    <dbReference type="NCBI Taxonomy" id="85044"/>
    <lineage>
        <taxon>Bacteria</taxon>
        <taxon>Bacillati</taxon>
        <taxon>Actinomycetota</taxon>
        <taxon>Actinomycetes</taxon>
        <taxon>Mycobacteriales</taxon>
        <taxon>Nocardiaceae</taxon>
        <taxon>Williamsia</taxon>
    </lineage>
</organism>
<feature type="domain" description="Carrier" evidence="5">
    <location>
        <begin position="5671"/>
        <end position="5746"/>
    </location>
</feature>
<feature type="domain" description="Carrier" evidence="5">
    <location>
        <begin position="3069"/>
        <end position="3146"/>
    </location>
</feature>
<dbReference type="UniPathway" id="UPA00011"/>
<dbReference type="InterPro" id="IPR042099">
    <property type="entry name" value="ANL_N_sf"/>
</dbReference>
<dbReference type="GO" id="GO:0043041">
    <property type="term" value="P:amino acid activation for nonribosomal peptide biosynthetic process"/>
    <property type="evidence" value="ECO:0007669"/>
    <property type="project" value="TreeGrafter"/>
</dbReference>
<dbReference type="NCBIfam" id="NF003417">
    <property type="entry name" value="PRK04813.1"/>
    <property type="match status" value="5"/>
</dbReference>
<dbReference type="Pfam" id="PF00501">
    <property type="entry name" value="AMP-binding"/>
    <property type="match status" value="5"/>
</dbReference>
<dbReference type="InterPro" id="IPR045851">
    <property type="entry name" value="AMP-bd_C_sf"/>
</dbReference>
<feature type="domain" description="Carrier" evidence="5">
    <location>
        <begin position="972"/>
        <end position="1047"/>
    </location>
</feature>
<dbReference type="SMART" id="SM00823">
    <property type="entry name" value="PKS_PP"/>
    <property type="match status" value="5"/>
</dbReference>
<feature type="region of interest" description="Disordered" evidence="4">
    <location>
        <begin position="952"/>
        <end position="977"/>
    </location>
</feature>
<dbReference type="GO" id="GO:0003824">
    <property type="term" value="F:catalytic activity"/>
    <property type="evidence" value="ECO:0007669"/>
    <property type="project" value="InterPro"/>
</dbReference>
<dbReference type="InterPro" id="IPR036736">
    <property type="entry name" value="ACP-like_sf"/>
</dbReference>
<dbReference type="Gene3D" id="3.30.559.10">
    <property type="entry name" value="Chloramphenicol acetyltransferase-like domain"/>
    <property type="match status" value="6"/>
</dbReference>
<proteinExistence type="predicted"/>
<sequence>MIRRLDDREEGPSVGQVLRQPLTRAQRALWAAQQATPLCPINIALCIELTGNLDAELLRAVTLGVARQTGIAFTRFEQTERGIEQVIDRGLSDEITMKDLRTEPDPDAAGHQWMRDDYTRPLDVFHDRLMASAILRVADNRWLYYMRGHHLTFDGAGAFRSLQLIVAAYNERSEDGSLNLPPESDLSGLAQTDVDYRESPRFEKDRAYWAEQLDGIGPPISLAHRTGQPDPSPRRHSAVLPPDTAALLAQAETELRTTMPVIVAVAVSGYLARISGQDDVSLSLPVAARTTALLRKTFSTVSNVVPVRTGIGSRSTIRAAITSTQAAMMGALRHQRFRFEDMAESMPRDSAVLPNRQFTGPLLNLMLTVDKINFGDVSGSLHVLSTSAVDDLAVNLYRTGNPSAPDELRFDLEANPNRYSSEELEGHHRRLLRFIREVATTAIDDPARSFADIALESDAELSSLTTTSTPTFGGQTLPELLDAAAARYGERPALHAGWAHWTYRVLAERSRRLANLLKDGGAIPGTTVAIATGRGLDQVLAFWAVARTGATLLQIDPAHPASRINGQLAQSSPVKILTSRGGVAPGDTTQWWDLSDVDLTDTPDTPIEFPRPLTLDDIAYVVYTSGSSGAPKGVEVTHRGLAALMAHQRALGIDENARVSGLASPAFDASIFEMLLAASGGAALCPAPPDVAGGQELAEFLTGASITHTVITPSVLSTVDPAGLPADVCSTLMLAGEACPPDLVRRWGAERTVLNLYGPAEATIMATASAPLRPLDEPPTIGTAITDATCYVLDDQLRPVPSDVIGDLYLTGPGLASGYAGQSGLTATAFVANPWAAPGQRMYRTGDRVRRDSTSGRLHYAGRSDDQVQIRGVRIEPGEIAMAAETHPDVHQAVAVVVGSGDTEALALYVSSHVDDRRLATRIRKHLSRRLPTSMWPAHVVVMRALPVTPSGKLDREALPHPSTANQRPHRAAQTPAERLVAQVVSQTVGIDEPSMYDDLLALGGSSLDATRISARIGATTGSAIGVREVLEAGDLAELALLVEHFTKTAAPADAHRPRPPRPPASSGQISMILADRLDPGSTANHLEADVDLKGALHRDALMAAIADVIERHEALRTIIRLEPDGTAWQDVVTVREALADNGFKVDDATSDVSVSEQLIDPTSRPPLVLELLRIGADHHRLAVRSHHAAVDGWSLGVLVDDLATAYQSRVDGHAPSWAQVTQYIDATVAVSGDQTRRSAEQLERWTRRLGDLPTRPELPIDRPAVGDRHVPAPAGVERRTLGTQITAALRDAATERGISTFAWLHATLAVTLARFTGSNDLVVVVPQAGRSRPELDTAVGMYVNPVAIRSTLGPTTSFEQILEQSAEGLAFALGNADVPFADVAAAVEPQRDITTAPLSDVLLTYQNQPVGRWDVAGLQIEFHPKDPRHARIPLQWIVDDTADGLRVELTYRSDLFSGDIAAAMCHSYVTALAQSLARPQSISGELVPGEHHSLDAPIPRSHASLVQQVRAAADRDPLAPALVFGDQVLDYNELIGRAEQVAGGLRTAGVRRGDLVGVALPRHPDALVGQLAAMFAGAAYVPIDPEYPRQRIAAIIEDAKPATVLVNSRTRRNIPADVNIFDVDQARAADDHNPVANTLDVDGDDLAYVIFTSGSTGRPKGVAATHANVAALLDAARTSYDFGPSDVFSCTHSTAFDVSVFEIFAAWTTGARVVLADQETVRDPQALWPFLRQHGVTILSQTPSAFYPLAAVAIRDTDPGAVRAVVFAGEALHPSRLMSWHSAFGRDVLLSNMYGITETTVHLTIGETDPRDHRSLIGDPLRDTTLLILDRWLQPVPIGVWGELYACGPQVTRGYVGRPGLTAERFVACPARSGGGRMYRSGDIVRRTVDGKLEYRGRSDRQVQVRGFRVEPGDVGNALQTLPAVAEAEVVIRTSGTAGGSEIIAYVRLRTDLAGQVPSESELRDAVLSVLPGYLVPSRIVVVETWPLNASGKRDLRALPTPDTRGAVAVEGNAVLPVGEVIAEVLGVPPTSLSPEVGLFDVGANSLSAMHIALLLTERTGRDVSVRMVAEAPSIADLQVSVDAARPCATPAAEVSIGSAAPPATAQQRALWALSRIDEGSAVYHLPAVLDLPPEASPRTVIDALTDVVARHEVLRTVLTDNDGFPQPALVPLDQVRTRLAALAHPRPLPESHAAANLHAEALRPFDLATELPWRAELFAAGGGGGLRLLLIGHHVAVDGWSMTVLADDFAMALRARLAGVVPEWQAPAAQYRDHAWRMAKELGTPPRSTEHRSQLLEHWSQVLDGAPIHLQLPFESKTATVPPGPEPADYLDVPVPAEMRDALQRIAAAESASVFHVLHAALAATIGLFTGTDDIVIGTPTAGRTREMITAVGMFVQTVVLRSRVDPGMTVRESISQSRDVVTQALAHSEVSFEEVKERLAPPRTLDSDAYLDVMVAYQPAPVSDSDISLTPIRVGQARVPLEFTITDHGDGNPMHLTLSYGLWHVRPAMAAQFADTLVQTVQALSETTDPGVTTMHALTRPADRHMPVASPRPLVDGAHQNTDVVERIIDRARQAPEAIALVNVTGNLTYSGLVTQAAAIADELRSRGVQRGDLVAVIADRRTDTVSAMLGILFAGGGYVPVDPTYPAERIGTIIADARPAAIIGAGGVLDQVDTEMTAILDVATLDLAARRSVDEIDRVTATSGDIAYVIYTSGSTGKPKGVMVTRSNMATLLSTAQSEIGASADDVWTWFHSAAFDFSVWEIFGALTSGGRVVVVDHDTARDPHHLVGLLTRHEVTILNQTPTAFSRLVQLPGDDLPRSLRLVLFGGEALDPKALSHWHSRRPEVRLVNMYGITETTVHLSVTDVDTSDSRSLVGVALPSAGLVVLDRYLRPQPIGATGELYATGTQVTVGYLGRPDLTATRFVPSPWGPPGSRMYRTGDLARWVDGGRLEYLGRGDQQLKIRGHRIEPGEIAAVLRAQPGVSDAKVLLRNTDRQGDEMLIGYVIADESMPSPDPTSLRSACAAALPAHLVPAQVQVVADWPLTSTGKLDTARLPAISAPVASRALTGSEVVVAAAVADVLGLSADDLGPDTHFFEQGGNSLSAARLASHVAALTGADLAVRSVFDCPTVGLLAEYIDSGVDVSGSNRLPMTAPAAHPRPSRLELTPQQQALWLHWQVDPARTDYNLSALIPVGDMPVNELSALMATLVDRHESLRTSFPADADGPYQELWDSSRVDSDVTADVVADPDSALEMLNGPFDLTSELPWRVALFESPTYGRQLAVVVHHIAVDGESVRILHKELAALTGGESLPGGALDYGDYTTWSSDVLSHNGEILQRFWERVFAEPVARPALPGLRPPARESRPGPTIEVELAPEQHQRLREQAAAHNTSTFMTVHAALAVLLARLGDDPDVIIGTVVSGRDATEFAGTVGMLARTVLLRNDIDINRPFSATLREVTRADLDSFAHSAYPADLVAGLADPNHRRGSRPVVDIFLADLGSAVTDGALTDGPHRNLRGDRALRLPSRFGLDLMMEERGGTLVVRLAFDSARIDQPDAELFLTRLIALLQDVVTDPARPPADHLGAAPGDLDVVPEFDVWEPLPDLLRRGTLSNPAATAVEDGSWILSYRDLDVVSTQVARTLIGRGIGPGDVLAICAHRSAWSIIATWATAKTGAAFVTLGVDDPDTRRRRMVDQSGAVAGLYAPGDGPDVPGVDWLSLADIVAGTPAERARVTSTFAADERTRPICPDDVAYVIFTSGSTGEPKGVSVTQQGIAPLVNAVVEHVGLTAAGRVLHNYSTSFDAHLVELLPAFAVGATVVVCPPTVIGGRELTALLNDAAITHFFSTPAVMATVEPAMVDTVQVVATGGESLPNAVAQQWVSGRRVVNFYGPTEATIVATANRAVEPGGPIPIGRATGPAATYVLDRRLRPVPRGVIGELYLAGTGLARGYTRAAGMTAGRFVADPFGDPGTRMYRTGDLVHRTASGDLVVHGRADEQIKVRGIRLEPAEIDAALMSLRGIERAATGVYNQGPERVLASWIIADPDQPCDPERVRDQLRSILPPTHIPTHITVVDHFPVTPSGKLDRRALPAPAPAHHEIEAPRTDTEIVVAEGWADVLGLPLERVGRDSEFFDSGGTSLSASRIAGRLRLQTHRDLTVRHILDARTVAALAAVIDGLPSSVLGDVAPRSLPVPAELELAYPQQRLWVLNRIDPQSTAYLVPLVLRLRGGVDVDRLSDAIVEVQRRHATLRTVYPQTPRGPRQQIGGLDSAKAPAVTRVNDNDVSGPIGELLTVPFDLSSEAGFRSAVVVAGTDTWLVLAMHHVATDGWSMRTILADLVGAYAGSPAPAAELTYSDFTQWQAQRLGDPSDPGSRYAQQLAFWRQTLAGVDASYRVPGLVDNASATGGAVYATLGPDTLEALNDLGHTESATLFHLAHVALTALLAQHGSTRDLVIGTPVLGRDDPAWERVVGMFVNTIALRTPVDVSRPIRAELRTVRDADLAAQSNADVPYDAVVRAVTSVRDAGSREGGSRDAGRDPLISVLLVHQEALGEVSSDHVDLPGVDIGIVSDASEYVAAKFDLEMVLSSAPGGGLALTLVHGAAVPERVAEALLEDYLELLHAMVSAPDHPFPSLSRRFEPAAAGVAALSSEPTPLAPSTFTEQPSELEPVVAAAFSEVLGLDIHDVGRDNSFFDLGGSSLSATQVVAIIADETGTAVPVRHLFTAPSVAALAALLSSSGERAAAALPPLTGPGAPPDLGPVPLSPAQQRLWLVQRMIPERPLYAVPVVVAVPAGATHDEVVGAWQRVVGRHAPLRTIYPDNGGAPEQRVVDQPADVVDLGERDLAEVIGDLLAEPFDLERAVPVRSALVGTNGHRFVVVVAHHIAMDGQSVQVLRRDLESALAGDELRPLSVSYPQVARWQHVANNLMRGEMLDFWDRALRGYPGVLELPDCGPRDAQRSLSTSTVAVPVSTSIMDAVTRTAQRLGVSDFHVYHAALALTLSIACGTDDVAVGTPVSLRRHAETTDMVGMFVSTVALRTVLRPGLTTDDLIHLVRDTDLAAMDNALLPFDEVVAQQDPIREMGRHPVVQVTLSVNDEPGGHVADELSPDSEFDLQLTVGRGTALFTHANSLYDKRAIETLALRWQLALRLVVSEHSVSLETADLRTEEERSERSSLASVGAPMTLTHMLERSVRKRPTAVAADDGETALTYAQLDQWSSVLASELVSAGVRPGDRVAMMLPRSLGSVAAFWAIARIAAVYVPIDPRYPAERIDRMIATSGAQVAVAHPSASHHCAVQVSVPEPPTAEPELGRPTPGWMHAAPEAAAYLLFTSGTTGLPNGVVVSHLGLRNLLEPRVFVAQPGARVAHVASPSFDASILEMVWAFGSGNTLAVVPADDVTGRTLTDHLRSLAVTQTFLTPSVLSTVDEAVLPELRTVFVGGETCPPELVRRWSRGRMMVNLYGPTETTVLGTSHSPMRPESAATIGAAVPGLQARVLDGHLRPTPDGAVGELYFTGPALAMGYQGNTPLTACRFVATADGGRMYRTGDLVRRHQSGDLEYLGRADRQVKIRGQRIEPAEVDAALTAAGVRTAMTVLRNGPTGPVLVSYVVGSPQDASSTAGLLDLLMERLPHHLIPAAIVPVAELPRTPVGKLDTAALPEPTWTVSGGAPRTPTETAVVDVFREVLGNNNIGIYDDFFTVGGNSLLITAAAAALTRRLERPVPVAVLFAHTTPVALAGALDKYEDLAAELGSVVQLSPAHRAGTPLWCIHPVSGLVNDYRPLGRDLPTPVFGLQMPGLDDVSAPHLTTIEAMAAAHVDTLKRRQPNGPYRLLGWSLGAVLAHEMTKQLTAAGDSVDLLVLLDPRMEPDMQPAAGMDETLERSLRAIDAARFEQYRIRCEEAIAAAAAYEPDAAAPRSAIIVAAQDNPHPDHWRSLIDGRVTVENIAVAHHAMGAEDAMSVVAQLTNAAISDLDDNHENIRSTP</sequence>
<dbReference type="Gene3D" id="3.30.300.30">
    <property type="match status" value="5"/>
</dbReference>
<dbReference type="InterPro" id="IPR020802">
    <property type="entry name" value="TesA-like"/>
</dbReference>
<dbReference type="Gene3D" id="3.40.50.12780">
    <property type="entry name" value="N-terminal domain of ligase-like"/>
    <property type="match status" value="4"/>
</dbReference>
<dbReference type="EMBL" id="PEBD01000010">
    <property type="protein sequence ID" value="PHV65375.1"/>
    <property type="molecule type" value="Genomic_DNA"/>
</dbReference>
<dbReference type="GO" id="GO:0005829">
    <property type="term" value="C:cytosol"/>
    <property type="evidence" value="ECO:0007669"/>
    <property type="project" value="TreeGrafter"/>
</dbReference>
<dbReference type="SUPFAM" id="SSF53474">
    <property type="entry name" value="alpha/beta-Hydrolases"/>
    <property type="match status" value="1"/>
</dbReference>
<feature type="domain" description="Carrier" evidence="5">
    <location>
        <begin position="4665"/>
        <end position="4742"/>
    </location>
</feature>
<dbReference type="Gene3D" id="3.40.50.1820">
    <property type="entry name" value="alpha/beta hydrolase"/>
    <property type="match status" value="1"/>
</dbReference>
<dbReference type="SUPFAM" id="SSF56801">
    <property type="entry name" value="Acetyl-CoA synthetase-like"/>
    <property type="match status" value="5"/>
</dbReference>
<dbReference type="InterPro" id="IPR010071">
    <property type="entry name" value="AA_adenyl_dom"/>
</dbReference>
<evidence type="ECO:0000256" key="2">
    <source>
        <dbReference type="ARBA" id="ARBA00022450"/>
    </source>
</evidence>
<evidence type="ECO:0000313" key="6">
    <source>
        <dbReference type="EMBL" id="PHV65375.1"/>
    </source>
</evidence>
<dbReference type="FunFam" id="3.40.50.12780:FF:000012">
    <property type="entry name" value="Non-ribosomal peptide synthetase"/>
    <property type="match status" value="2"/>
</dbReference>
<dbReference type="Gene3D" id="3.40.50.980">
    <property type="match status" value="2"/>
</dbReference>
<comment type="caution">
    <text evidence="6">The sequence shown here is derived from an EMBL/GenBank/DDBJ whole genome shotgun (WGS) entry which is preliminary data.</text>
</comment>
<dbReference type="InterPro" id="IPR001242">
    <property type="entry name" value="Condensation_dom"/>
</dbReference>
<dbReference type="FunFam" id="3.40.50.980:FF:000001">
    <property type="entry name" value="Non-ribosomal peptide synthetase"/>
    <property type="match status" value="2"/>
</dbReference>
<accession>A0A2G3PHT8</accession>
<dbReference type="GO" id="GO:0031177">
    <property type="term" value="F:phosphopantetheine binding"/>
    <property type="evidence" value="ECO:0007669"/>
    <property type="project" value="InterPro"/>
</dbReference>
<dbReference type="Gene3D" id="1.10.1200.10">
    <property type="entry name" value="ACP-like"/>
    <property type="match status" value="5"/>
</dbReference>
<dbReference type="SUPFAM" id="SSF47336">
    <property type="entry name" value="ACP-like"/>
    <property type="match status" value="6"/>
</dbReference>
<dbReference type="Pfam" id="PF00668">
    <property type="entry name" value="Condensation"/>
    <property type="match status" value="6"/>
</dbReference>
<dbReference type="Pfam" id="PF13193">
    <property type="entry name" value="AMP-binding_C"/>
    <property type="match status" value="3"/>
</dbReference>
<dbReference type="PANTHER" id="PTHR45527">
    <property type="entry name" value="NONRIBOSOMAL PEPTIDE SYNTHETASE"/>
    <property type="match status" value="1"/>
</dbReference>
<keyword evidence="2" id="KW-0596">Phosphopantetheine</keyword>
<dbReference type="PROSITE" id="PS00455">
    <property type="entry name" value="AMP_BINDING"/>
    <property type="match status" value="4"/>
</dbReference>